<keyword evidence="3" id="KW-1185">Reference proteome</keyword>
<feature type="transmembrane region" description="Helical" evidence="1">
    <location>
        <begin position="72"/>
        <end position="91"/>
    </location>
</feature>
<evidence type="ECO:0000256" key="1">
    <source>
        <dbReference type="SAM" id="Phobius"/>
    </source>
</evidence>
<dbReference type="RefSeq" id="WP_138239676.1">
    <property type="nucleotide sequence ID" value="NZ_VBRY01000009.1"/>
</dbReference>
<sequence>MSVDSGKVAKDKDELLQVPSKLISLMRESFLKISKEMETLSRWALVGSAASIGLVISNSHSIGQNFGGNPSTLLTFLLLSSVAGIVSIGHAKLNNLRIEMHSHIDLVANQLHEEHQLEFETKHDEVMNELNARMDKIIPKRTRQLLEWPELSEDEKSDGETQSVLMRIGYQALALVVQIMLLMILTVVVIFS</sequence>
<evidence type="ECO:0008006" key="4">
    <source>
        <dbReference type="Google" id="ProtNLM"/>
    </source>
</evidence>
<keyword evidence="1" id="KW-0812">Transmembrane</keyword>
<keyword evidence="1" id="KW-0472">Membrane</keyword>
<evidence type="ECO:0000313" key="3">
    <source>
        <dbReference type="Proteomes" id="UP000306585"/>
    </source>
</evidence>
<dbReference type="EMBL" id="VBRY01000009">
    <property type="protein sequence ID" value="TLS66495.1"/>
    <property type="molecule type" value="Genomic_DNA"/>
</dbReference>
<proteinExistence type="predicted"/>
<evidence type="ECO:0000313" key="2">
    <source>
        <dbReference type="EMBL" id="TLS66495.1"/>
    </source>
</evidence>
<name>A0A5R9GN24_9PROT</name>
<dbReference type="AlphaFoldDB" id="A0A5R9GN24"/>
<dbReference type="Proteomes" id="UP000306585">
    <property type="component" value="Unassembled WGS sequence"/>
</dbReference>
<feature type="transmembrane region" description="Helical" evidence="1">
    <location>
        <begin position="172"/>
        <end position="191"/>
    </location>
</feature>
<keyword evidence="1" id="KW-1133">Transmembrane helix</keyword>
<comment type="caution">
    <text evidence="2">The sequence shown here is derived from an EMBL/GenBank/DDBJ whole genome shotgun (WGS) entry which is preliminary data.</text>
</comment>
<organism evidence="2 3">
    <name type="scientific">Mariprofundus erugo</name>
    <dbReference type="NCBI Taxonomy" id="2528639"/>
    <lineage>
        <taxon>Bacteria</taxon>
        <taxon>Pseudomonadati</taxon>
        <taxon>Pseudomonadota</taxon>
        <taxon>Candidatius Mariprofundia</taxon>
        <taxon>Mariprofundales</taxon>
        <taxon>Mariprofundaceae</taxon>
        <taxon>Mariprofundus</taxon>
    </lineage>
</organism>
<protein>
    <recommendedName>
        <fullName evidence="4">SLATT domain-containing protein</fullName>
    </recommendedName>
</protein>
<feature type="transmembrane region" description="Helical" evidence="1">
    <location>
        <begin position="40"/>
        <end position="60"/>
    </location>
</feature>
<reference evidence="2 3" key="1">
    <citation type="journal article" date="2019" name="Appl. Environ. Microbiol.">
        <title>Environmental Evidence and Genomic Insight of Iron-oxidizing Bacteria Preference Towards More Corrosion Resistant Stainless Steel at Higher Salinities.</title>
        <authorList>
            <person name="Garrison C.E."/>
            <person name="Price K.A."/>
            <person name="Field E.K."/>
        </authorList>
    </citation>
    <scope>NUCLEOTIDE SEQUENCE [LARGE SCALE GENOMIC DNA]</scope>
    <source>
        <strain evidence="2 3">P3</strain>
    </source>
</reference>
<gene>
    <name evidence="2" type="ORF">FEF65_10020</name>
</gene>
<accession>A0A5R9GN24</accession>